<evidence type="ECO:0000313" key="4">
    <source>
        <dbReference type="RefSeq" id="XP_022145333.1"/>
    </source>
</evidence>
<organism evidence="3 4">
    <name type="scientific">Momordica charantia</name>
    <name type="common">Bitter gourd</name>
    <name type="synonym">Balsam pear</name>
    <dbReference type="NCBI Taxonomy" id="3673"/>
    <lineage>
        <taxon>Eukaryota</taxon>
        <taxon>Viridiplantae</taxon>
        <taxon>Streptophyta</taxon>
        <taxon>Embryophyta</taxon>
        <taxon>Tracheophyta</taxon>
        <taxon>Spermatophyta</taxon>
        <taxon>Magnoliopsida</taxon>
        <taxon>eudicotyledons</taxon>
        <taxon>Gunneridae</taxon>
        <taxon>Pentapetalae</taxon>
        <taxon>rosids</taxon>
        <taxon>fabids</taxon>
        <taxon>Cucurbitales</taxon>
        <taxon>Cucurbitaceae</taxon>
        <taxon>Momordiceae</taxon>
        <taxon>Momordica</taxon>
    </lineage>
</organism>
<feature type="transmembrane region" description="Helical" evidence="2">
    <location>
        <begin position="186"/>
        <end position="206"/>
    </location>
</feature>
<keyword evidence="2" id="KW-0812">Transmembrane</keyword>
<dbReference type="OrthoDB" id="198474at2759"/>
<keyword evidence="2" id="KW-0472">Membrane</keyword>
<protein>
    <submittedName>
        <fullName evidence="4">Uncharacterized protein LOC111014813</fullName>
    </submittedName>
</protein>
<dbReference type="RefSeq" id="XP_022145333.1">
    <property type="nucleotide sequence ID" value="XM_022289641.1"/>
</dbReference>
<evidence type="ECO:0000256" key="2">
    <source>
        <dbReference type="SAM" id="Phobius"/>
    </source>
</evidence>
<evidence type="ECO:0000256" key="1">
    <source>
        <dbReference type="SAM" id="MobiDB-lite"/>
    </source>
</evidence>
<dbReference type="KEGG" id="mcha:111014813"/>
<dbReference type="Proteomes" id="UP000504603">
    <property type="component" value="Unplaced"/>
</dbReference>
<dbReference type="PANTHER" id="PTHR36383:SF1">
    <property type="entry name" value="PROTEIN, PUTATIVE-RELATED"/>
    <property type="match status" value="1"/>
</dbReference>
<dbReference type="PANTHER" id="PTHR36383">
    <property type="entry name" value="OS09G0529350 PROTEIN"/>
    <property type="match status" value="1"/>
</dbReference>
<reference evidence="4" key="1">
    <citation type="submission" date="2025-08" db="UniProtKB">
        <authorList>
            <consortium name="RefSeq"/>
        </authorList>
    </citation>
    <scope>IDENTIFICATION</scope>
    <source>
        <strain evidence="4">OHB3-1</strain>
    </source>
</reference>
<feature type="transmembrane region" description="Helical" evidence="2">
    <location>
        <begin position="212"/>
        <end position="234"/>
    </location>
</feature>
<name>A0A6J1CVN9_MOMCH</name>
<gene>
    <name evidence="4" type="primary">LOC111014813</name>
</gene>
<dbReference type="GeneID" id="111014813"/>
<accession>A0A6J1CVN9</accession>
<proteinExistence type="predicted"/>
<keyword evidence="2" id="KW-1133">Transmembrane helix</keyword>
<sequence length="317" mass="34972">MSATIKHSLRPPSNPIHFAAISRKFLISHSSSTKILHKSFSAPRLKIVKCSSESNGGEENIQNNVNLKDALSSMVGNQVEELLNKEENRGLLDGLEKASMRVEIAKRQLAEIEQQELELKRFKDYVNQLENRASEIAECQKEIMEARGMIEEAERSLSQSEGGDAISNRKDGELDREEERLESIKAASISAIVGTLAGLPIFLTQATNTSQLVLPTAITLISCALFGVTFRYTIRRDLDNIQLKTGTSAAFGFVKGLATLDGGLPLELNAESFSSHAFDAAVYISENLYVFISAAVALDYCFKMRLLSPFPIRKSIQ</sequence>
<dbReference type="AlphaFoldDB" id="A0A6J1CVN9"/>
<feature type="region of interest" description="Disordered" evidence="1">
    <location>
        <begin position="152"/>
        <end position="174"/>
    </location>
</feature>
<evidence type="ECO:0000313" key="3">
    <source>
        <dbReference type="Proteomes" id="UP000504603"/>
    </source>
</evidence>
<keyword evidence="3" id="KW-1185">Reference proteome</keyword>